<gene>
    <name evidence="3" type="ORF">HannXRQ_Chr11g0335721</name>
</gene>
<organism evidence="3 4">
    <name type="scientific">Helianthus annuus</name>
    <name type="common">Common sunflower</name>
    <dbReference type="NCBI Taxonomy" id="4232"/>
    <lineage>
        <taxon>Eukaryota</taxon>
        <taxon>Viridiplantae</taxon>
        <taxon>Streptophyta</taxon>
        <taxon>Embryophyta</taxon>
        <taxon>Tracheophyta</taxon>
        <taxon>Spermatophyta</taxon>
        <taxon>Magnoliopsida</taxon>
        <taxon>eudicotyledons</taxon>
        <taxon>Gunneridae</taxon>
        <taxon>Pentapetalae</taxon>
        <taxon>asterids</taxon>
        <taxon>campanulids</taxon>
        <taxon>Asterales</taxon>
        <taxon>Asteraceae</taxon>
        <taxon>Asteroideae</taxon>
        <taxon>Heliantheae alliance</taxon>
        <taxon>Heliantheae</taxon>
        <taxon>Helianthus</taxon>
    </lineage>
</organism>
<evidence type="ECO:0000256" key="1">
    <source>
        <dbReference type="SAM" id="MobiDB-lite"/>
    </source>
</evidence>
<dbReference type="InParanoid" id="A0A251TAW7"/>
<reference evidence="4" key="1">
    <citation type="journal article" date="2017" name="Nature">
        <title>The sunflower genome provides insights into oil metabolism, flowering and Asterid evolution.</title>
        <authorList>
            <person name="Badouin H."/>
            <person name="Gouzy J."/>
            <person name="Grassa C.J."/>
            <person name="Murat F."/>
            <person name="Staton S.E."/>
            <person name="Cottret L."/>
            <person name="Lelandais-Briere C."/>
            <person name="Owens G.L."/>
            <person name="Carrere S."/>
            <person name="Mayjonade B."/>
            <person name="Legrand L."/>
            <person name="Gill N."/>
            <person name="Kane N.C."/>
            <person name="Bowers J.E."/>
            <person name="Hubner S."/>
            <person name="Bellec A."/>
            <person name="Berard A."/>
            <person name="Berges H."/>
            <person name="Blanchet N."/>
            <person name="Boniface M.C."/>
            <person name="Brunel D."/>
            <person name="Catrice O."/>
            <person name="Chaidir N."/>
            <person name="Claudel C."/>
            <person name="Donnadieu C."/>
            <person name="Faraut T."/>
            <person name="Fievet G."/>
            <person name="Helmstetter N."/>
            <person name="King M."/>
            <person name="Knapp S.J."/>
            <person name="Lai Z."/>
            <person name="Le Paslier M.C."/>
            <person name="Lippi Y."/>
            <person name="Lorenzon L."/>
            <person name="Mandel J.R."/>
            <person name="Marage G."/>
            <person name="Marchand G."/>
            <person name="Marquand E."/>
            <person name="Bret-Mestries E."/>
            <person name="Morien E."/>
            <person name="Nambeesan S."/>
            <person name="Nguyen T."/>
            <person name="Pegot-Espagnet P."/>
            <person name="Pouilly N."/>
            <person name="Raftis F."/>
            <person name="Sallet E."/>
            <person name="Schiex T."/>
            <person name="Thomas J."/>
            <person name="Vandecasteele C."/>
            <person name="Vares D."/>
            <person name="Vear F."/>
            <person name="Vautrin S."/>
            <person name="Crespi M."/>
            <person name="Mangin B."/>
            <person name="Burke J.M."/>
            <person name="Salse J."/>
            <person name="Munos S."/>
            <person name="Vincourt P."/>
            <person name="Rieseberg L.H."/>
            <person name="Langlade N.B."/>
        </authorList>
    </citation>
    <scope>NUCLEOTIDE SEQUENCE [LARGE SCALE GENOMIC DNA]</scope>
    <source>
        <strain evidence="4">cv. SF193</strain>
    </source>
</reference>
<keyword evidence="4" id="KW-1185">Reference proteome</keyword>
<dbReference type="Proteomes" id="UP000215914">
    <property type="component" value="Chromosome 11"/>
</dbReference>
<evidence type="ECO:0000259" key="2">
    <source>
        <dbReference type="Pfam" id="PF03962"/>
    </source>
</evidence>
<dbReference type="STRING" id="4232.A0A251TAW7"/>
<dbReference type="Pfam" id="PF03962">
    <property type="entry name" value="Mnd1"/>
    <property type="match status" value="1"/>
</dbReference>
<dbReference type="AlphaFoldDB" id="A0A251TAW7"/>
<evidence type="ECO:0000313" key="4">
    <source>
        <dbReference type="Proteomes" id="UP000215914"/>
    </source>
</evidence>
<accession>A0A251TAW7</accession>
<sequence>MRIDWQSRDFLAVSNENVNAVVGRLMNHSPCEVLQWRCGDGDGSFNCSARAVEPRTGIEFPHFQSKHAWGLQIDLWDAHFLAFASENQFLEPDYDDYGVCCSQETSGCCQKVRKLESKNRGLSLEENPEKMFQIFYDSQDFYLLKELEKLCPRKGVIGQSFKDVVQSLVDDDLVSKDKIGTSPIGSNAPAGNDSALRKAEDVK</sequence>
<dbReference type="InterPro" id="IPR040453">
    <property type="entry name" value="Mnd1_HTH"/>
</dbReference>
<proteinExistence type="predicted"/>
<protein>
    <submittedName>
        <fullName evidence="3">Putative meiotic nuclear division protein 1</fullName>
    </submittedName>
</protein>
<feature type="region of interest" description="Disordered" evidence="1">
    <location>
        <begin position="179"/>
        <end position="203"/>
    </location>
</feature>
<evidence type="ECO:0000313" key="3">
    <source>
        <dbReference type="EMBL" id="OTG07903.1"/>
    </source>
</evidence>
<dbReference type="EMBL" id="CM007900">
    <property type="protein sequence ID" value="OTG07903.1"/>
    <property type="molecule type" value="Genomic_DNA"/>
</dbReference>
<name>A0A251TAW7_HELAN</name>
<feature type="domain" description="Mnd1 HTH" evidence="2">
    <location>
        <begin position="131"/>
        <end position="182"/>
    </location>
</feature>